<evidence type="ECO:0000313" key="3">
    <source>
        <dbReference type="EMBL" id="KXJ97374.1"/>
    </source>
</evidence>
<sequence length="111" mass="13147">MFQFKDFTKFMEKVDSYGMKSGIIKIIPPDEWRQRQPPLDDIVKQVTVKQPIKQDIMGSNGTYRQVNILHQRSYNLPQWRQLCDQSEHQPPARRGERRLNADKPRAAARPR</sequence>
<feature type="domain" description="JmjN" evidence="2">
    <location>
        <begin position="1"/>
        <end position="35"/>
    </location>
</feature>
<dbReference type="Pfam" id="PF02375">
    <property type="entry name" value="JmjN"/>
    <property type="match status" value="1"/>
</dbReference>
<dbReference type="SMART" id="SM00545">
    <property type="entry name" value="JmjN"/>
    <property type="match status" value="1"/>
</dbReference>
<reference evidence="4" key="1">
    <citation type="submission" date="2016-02" db="EMBL/GenBank/DDBJ databases">
        <title>Draft genome sequence of Microdochium bolleyi, a fungal endophyte of beachgrass.</title>
        <authorList>
            <consortium name="DOE Joint Genome Institute"/>
            <person name="David A.S."/>
            <person name="May G."/>
            <person name="Haridas S."/>
            <person name="Lim J."/>
            <person name="Wang M."/>
            <person name="Labutti K."/>
            <person name="Lipzen A."/>
            <person name="Barry K."/>
            <person name="Grigoriev I.V."/>
        </authorList>
    </citation>
    <scope>NUCLEOTIDE SEQUENCE [LARGE SCALE GENOMIC DNA]</scope>
    <source>
        <strain evidence="4">J235TASD1</strain>
    </source>
</reference>
<feature type="compositionally biased region" description="Basic and acidic residues" evidence="1">
    <location>
        <begin position="93"/>
        <end position="105"/>
    </location>
</feature>
<dbReference type="PANTHER" id="PTHR10694">
    <property type="entry name" value="LYSINE-SPECIFIC DEMETHYLASE"/>
    <property type="match status" value="1"/>
</dbReference>
<name>A0A136JJP8_9PEZI</name>
<dbReference type="Gene3D" id="2.60.120.650">
    <property type="entry name" value="Cupin"/>
    <property type="match status" value="1"/>
</dbReference>
<dbReference type="AlphaFoldDB" id="A0A136JJP8"/>
<feature type="non-terminal residue" evidence="3">
    <location>
        <position position="111"/>
    </location>
</feature>
<dbReference type="EMBL" id="KQ964245">
    <property type="protein sequence ID" value="KXJ97374.1"/>
    <property type="molecule type" value="Genomic_DNA"/>
</dbReference>
<dbReference type="GO" id="GO:0000785">
    <property type="term" value="C:chromatin"/>
    <property type="evidence" value="ECO:0007669"/>
    <property type="project" value="TreeGrafter"/>
</dbReference>
<evidence type="ECO:0000259" key="2">
    <source>
        <dbReference type="PROSITE" id="PS51183"/>
    </source>
</evidence>
<protein>
    <recommendedName>
        <fullName evidence="2">JmjN domain-containing protein</fullName>
    </recommendedName>
</protein>
<evidence type="ECO:0000313" key="4">
    <source>
        <dbReference type="Proteomes" id="UP000070501"/>
    </source>
</evidence>
<feature type="region of interest" description="Disordered" evidence="1">
    <location>
        <begin position="85"/>
        <end position="111"/>
    </location>
</feature>
<evidence type="ECO:0000256" key="1">
    <source>
        <dbReference type="SAM" id="MobiDB-lite"/>
    </source>
</evidence>
<accession>A0A136JJP8</accession>
<dbReference type="InterPro" id="IPR003349">
    <property type="entry name" value="JmjN"/>
</dbReference>
<organism evidence="3 4">
    <name type="scientific">Microdochium bolleyi</name>
    <dbReference type="NCBI Taxonomy" id="196109"/>
    <lineage>
        <taxon>Eukaryota</taxon>
        <taxon>Fungi</taxon>
        <taxon>Dikarya</taxon>
        <taxon>Ascomycota</taxon>
        <taxon>Pezizomycotina</taxon>
        <taxon>Sordariomycetes</taxon>
        <taxon>Xylariomycetidae</taxon>
        <taxon>Xylariales</taxon>
        <taxon>Microdochiaceae</taxon>
        <taxon>Microdochium</taxon>
    </lineage>
</organism>
<dbReference type="OrthoDB" id="9547406at2759"/>
<dbReference type="PANTHER" id="PTHR10694:SF7">
    <property type="entry name" value="[HISTONE H3]-TRIMETHYL-L-LYSINE(9) DEMETHYLASE"/>
    <property type="match status" value="1"/>
</dbReference>
<dbReference type="GO" id="GO:0032454">
    <property type="term" value="F:histone H3K9 demethylase activity"/>
    <property type="evidence" value="ECO:0007669"/>
    <property type="project" value="TreeGrafter"/>
</dbReference>
<dbReference type="GO" id="GO:0051864">
    <property type="term" value="F:histone H3K36 demethylase activity"/>
    <property type="evidence" value="ECO:0007669"/>
    <property type="project" value="TreeGrafter"/>
</dbReference>
<keyword evidence="4" id="KW-1185">Reference proteome</keyword>
<dbReference type="Proteomes" id="UP000070501">
    <property type="component" value="Unassembled WGS sequence"/>
</dbReference>
<dbReference type="GO" id="GO:0010468">
    <property type="term" value="P:regulation of gene expression"/>
    <property type="evidence" value="ECO:0007669"/>
    <property type="project" value="TreeGrafter"/>
</dbReference>
<dbReference type="InParanoid" id="A0A136JJP8"/>
<dbReference type="STRING" id="196109.A0A136JJP8"/>
<proteinExistence type="predicted"/>
<dbReference type="GO" id="GO:0005634">
    <property type="term" value="C:nucleus"/>
    <property type="evidence" value="ECO:0007669"/>
    <property type="project" value="TreeGrafter"/>
</dbReference>
<dbReference type="PROSITE" id="PS51183">
    <property type="entry name" value="JMJN"/>
    <property type="match status" value="1"/>
</dbReference>
<gene>
    <name evidence="3" type="ORF">Micbo1qcDRAFT_156221</name>
</gene>